<feature type="region of interest" description="Disordered" evidence="3">
    <location>
        <begin position="263"/>
        <end position="297"/>
    </location>
</feature>
<feature type="compositionally biased region" description="Basic and acidic residues" evidence="3">
    <location>
        <begin position="595"/>
        <end position="605"/>
    </location>
</feature>
<feature type="domain" description="Bromo" evidence="4">
    <location>
        <begin position="314"/>
        <end position="386"/>
    </location>
</feature>
<feature type="compositionally biased region" description="Low complexity" evidence="3">
    <location>
        <begin position="208"/>
        <end position="225"/>
    </location>
</feature>
<evidence type="ECO:0000256" key="2">
    <source>
        <dbReference type="PROSITE-ProRule" id="PRU00035"/>
    </source>
</evidence>
<feature type="region of interest" description="Disordered" evidence="3">
    <location>
        <begin position="595"/>
        <end position="635"/>
    </location>
</feature>
<feature type="compositionally biased region" description="Acidic residues" evidence="3">
    <location>
        <begin position="777"/>
        <end position="788"/>
    </location>
</feature>
<feature type="compositionally biased region" description="Basic residues" evidence="3">
    <location>
        <begin position="661"/>
        <end position="672"/>
    </location>
</feature>
<comment type="caution">
    <text evidence="6">The sequence shown here is derived from an EMBL/GenBank/DDBJ whole genome shotgun (WGS) entry which is preliminary data.</text>
</comment>
<evidence type="ECO:0000256" key="3">
    <source>
        <dbReference type="SAM" id="MobiDB-lite"/>
    </source>
</evidence>
<dbReference type="AlphaFoldDB" id="A0AAV9JRD9"/>
<feature type="region of interest" description="Disordered" evidence="3">
    <location>
        <begin position="654"/>
        <end position="699"/>
    </location>
</feature>
<feature type="compositionally biased region" description="Polar residues" evidence="3">
    <location>
        <begin position="263"/>
        <end position="272"/>
    </location>
</feature>
<feature type="compositionally biased region" description="Polar residues" evidence="3">
    <location>
        <begin position="829"/>
        <end position="848"/>
    </location>
</feature>
<protein>
    <recommendedName>
        <fullName evidence="8">Bromodomain-containing protein</fullName>
    </recommendedName>
</protein>
<name>A0AAV9JRD9_9PEZI</name>
<dbReference type="Pfam" id="PF00439">
    <property type="entry name" value="Bromodomain"/>
    <property type="match status" value="2"/>
</dbReference>
<feature type="domain" description="Bromo" evidence="4">
    <location>
        <begin position="505"/>
        <end position="577"/>
    </location>
</feature>
<dbReference type="PRINTS" id="PR00503">
    <property type="entry name" value="BROMODOMAIN"/>
</dbReference>
<feature type="compositionally biased region" description="Low complexity" evidence="3">
    <location>
        <begin position="184"/>
        <end position="200"/>
    </location>
</feature>
<feature type="region of interest" description="Disordered" evidence="3">
    <location>
        <begin position="404"/>
        <end position="428"/>
    </location>
</feature>
<evidence type="ECO:0000259" key="4">
    <source>
        <dbReference type="PROSITE" id="PS50014"/>
    </source>
</evidence>
<dbReference type="SMART" id="SM00297">
    <property type="entry name" value="BROMO"/>
    <property type="match status" value="2"/>
</dbReference>
<dbReference type="GO" id="GO:0006338">
    <property type="term" value="P:chromatin remodeling"/>
    <property type="evidence" value="ECO:0007669"/>
    <property type="project" value="TreeGrafter"/>
</dbReference>
<dbReference type="GO" id="GO:0005634">
    <property type="term" value="C:nucleus"/>
    <property type="evidence" value="ECO:0007669"/>
    <property type="project" value="TreeGrafter"/>
</dbReference>
<dbReference type="InterPro" id="IPR001487">
    <property type="entry name" value="Bromodomain"/>
</dbReference>
<dbReference type="InterPro" id="IPR050935">
    <property type="entry name" value="Bromo_chromatin_reader"/>
</dbReference>
<dbReference type="GO" id="GO:0006355">
    <property type="term" value="P:regulation of DNA-templated transcription"/>
    <property type="evidence" value="ECO:0007669"/>
    <property type="project" value="TreeGrafter"/>
</dbReference>
<dbReference type="PANTHER" id="PTHR22880:SF225">
    <property type="entry name" value="BROMODOMAIN-CONTAINING PROTEIN BET-1-RELATED"/>
    <property type="match status" value="1"/>
</dbReference>
<dbReference type="Proteomes" id="UP001324427">
    <property type="component" value="Unassembled WGS sequence"/>
</dbReference>
<dbReference type="Gene3D" id="1.20.1270.220">
    <property type="match status" value="1"/>
</dbReference>
<feature type="compositionally biased region" description="Acidic residues" evidence="3">
    <location>
        <begin position="851"/>
        <end position="862"/>
    </location>
</feature>
<dbReference type="PANTHER" id="PTHR22880">
    <property type="entry name" value="FALZ-RELATED BROMODOMAIN-CONTAINING PROTEINS"/>
    <property type="match status" value="1"/>
</dbReference>
<dbReference type="InterPro" id="IPR018359">
    <property type="entry name" value="Bromodomain_CS"/>
</dbReference>
<dbReference type="GO" id="GO:0000785">
    <property type="term" value="C:chromatin"/>
    <property type="evidence" value="ECO:0007669"/>
    <property type="project" value="TreeGrafter"/>
</dbReference>
<feature type="compositionally biased region" description="Low complexity" evidence="3">
    <location>
        <begin position="112"/>
        <end position="123"/>
    </location>
</feature>
<organism evidence="6 7">
    <name type="scientific">Oleoguttula mirabilis</name>
    <dbReference type="NCBI Taxonomy" id="1507867"/>
    <lineage>
        <taxon>Eukaryota</taxon>
        <taxon>Fungi</taxon>
        <taxon>Dikarya</taxon>
        <taxon>Ascomycota</taxon>
        <taxon>Pezizomycotina</taxon>
        <taxon>Dothideomycetes</taxon>
        <taxon>Dothideomycetidae</taxon>
        <taxon>Mycosphaerellales</taxon>
        <taxon>Teratosphaeriaceae</taxon>
        <taxon>Oleoguttula</taxon>
    </lineage>
</organism>
<dbReference type="PROSITE" id="PS00633">
    <property type="entry name" value="BROMODOMAIN_1"/>
    <property type="match status" value="1"/>
</dbReference>
<feature type="region of interest" description="Disordered" evidence="3">
    <location>
        <begin position="1"/>
        <end position="46"/>
    </location>
</feature>
<dbReference type="InterPro" id="IPR027353">
    <property type="entry name" value="NET_dom"/>
</dbReference>
<feature type="compositionally biased region" description="Low complexity" evidence="3">
    <location>
        <begin position="673"/>
        <end position="682"/>
    </location>
</feature>
<evidence type="ECO:0000256" key="1">
    <source>
        <dbReference type="ARBA" id="ARBA00023117"/>
    </source>
</evidence>
<dbReference type="PROSITE" id="PS50014">
    <property type="entry name" value="BROMODOMAIN_2"/>
    <property type="match status" value="2"/>
</dbReference>
<sequence length="862" mass="93363">MATDLSESAPLPIAHDDGAQQPLVNGNHAHPDQTMDDSDTANADSFLENNTLHTKETTINVKDATATALDPNLSEPTPTEDVVTGIQPVADFIPKGAPALSHPTPPPDQPLVASEVDVDAAMADAEDIVPAEPQPAPEPILSSEPSLVRPREDDEDVDEEPAAKRSRVADAFQVEAAVPLTEEAPTASSPADAPTVTSTSGGEADVSAEAVPAVEADQPVPAPDDAPVKATNSEETVAPVAAPEAKQLLSAPEPIDEPAAITAPQQPTQSDVKPSVEAHAASRAGSEVAKAKYSTAPMTPAQKHSLLDKMKNLKKTKSSTFFLKAVDPVALNIPSYPEIIKNPMDLGTMDAKLKDDLYPTVQDFVNDFNLIVNNCRTFNGEQHPVTTSVMSMEAYFKRMLEKLPSPDQPLPQKVAKRSSPAVKAPPRRDARAAAVVAPPPDPQTFALQADGVPTIRRDSSMTNRPARAIKPPSSREIPYAKPKRKEHQLELRFCEYVLDEIRGPRYAGINLVFMLPVDPVALNIPNYRQIIKHPMDLTTMGQKLKQGQYGNAREFRKDFELMVENCLTFNPQGNPVRDLAIQMRRQFDAIWSGKEKWERQHKPESQRATSASEDEDAGEDEEEEDDEPEDGKEQTIQALQKQLADMQSLISGMASGGTKAAKSKKSKVKSSSKQKVGSVSAAPKSRPLPPMKPKKVNKVKQVTYDEKQEISEAVGRMNDAQVAELTTIITQNCTKYANMDEMELEIDDLPNDVQALLLKYVRKIFGRPKGVAAADSPPDDGAFEDDGEFAPRAAGTGAGGKRKKHKPMGKREQQDTISALKGKLEQFNHLGTSGSESPNNSGYNATKAESSGDDESEESEEE</sequence>
<proteinExistence type="predicted"/>
<dbReference type="InterPro" id="IPR038336">
    <property type="entry name" value="NET_sf"/>
</dbReference>
<feature type="compositionally biased region" description="Acidic residues" evidence="3">
    <location>
        <begin position="612"/>
        <end position="630"/>
    </location>
</feature>
<dbReference type="SUPFAM" id="SSF47370">
    <property type="entry name" value="Bromodomain"/>
    <property type="match status" value="2"/>
</dbReference>
<dbReference type="EMBL" id="JAVFHQ010000009">
    <property type="protein sequence ID" value="KAK4547990.1"/>
    <property type="molecule type" value="Genomic_DNA"/>
</dbReference>
<evidence type="ECO:0000313" key="7">
    <source>
        <dbReference type="Proteomes" id="UP001324427"/>
    </source>
</evidence>
<dbReference type="InterPro" id="IPR036427">
    <property type="entry name" value="Bromodomain-like_sf"/>
</dbReference>
<feature type="region of interest" description="Disordered" evidence="3">
    <location>
        <begin position="770"/>
        <end position="862"/>
    </location>
</feature>
<dbReference type="Pfam" id="PF17035">
    <property type="entry name" value="BET"/>
    <property type="match status" value="1"/>
</dbReference>
<feature type="domain" description="NET" evidence="5">
    <location>
        <begin position="692"/>
        <end position="772"/>
    </location>
</feature>
<accession>A0AAV9JRD9</accession>
<evidence type="ECO:0000259" key="5">
    <source>
        <dbReference type="PROSITE" id="PS51525"/>
    </source>
</evidence>
<keyword evidence="7" id="KW-1185">Reference proteome</keyword>
<feature type="region of interest" description="Disordered" evidence="3">
    <location>
        <begin position="94"/>
        <end position="238"/>
    </location>
</feature>
<dbReference type="PROSITE" id="PS51525">
    <property type="entry name" value="NET"/>
    <property type="match status" value="1"/>
</dbReference>
<evidence type="ECO:0000313" key="6">
    <source>
        <dbReference type="EMBL" id="KAK4547990.1"/>
    </source>
</evidence>
<feature type="region of interest" description="Disordered" evidence="3">
    <location>
        <begin position="456"/>
        <end position="482"/>
    </location>
</feature>
<reference evidence="6 7" key="1">
    <citation type="submission" date="2021-11" db="EMBL/GenBank/DDBJ databases">
        <title>Black yeast isolated from Biological Soil Crust.</title>
        <authorList>
            <person name="Kurbessoian T."/>
        </authorList>
    </citation>
    <scope>NUCLEOTIDE SEQUENCE [LARGE SCALE GENOMIC DNA]</scope>
    <source>
        <strain evidence="6 7">CCFEE 5522</strain>
    </source>
</reference>
<dbReference type="Gene3D" id="1.20.920.10">
    <property type="entry name" value="Bromodomain-like"/>
    <property type="match status" value="2"/>
</dbReference>
<gene>
    <name evidence="6" type="ORF">LTR36_010710</name>
</gene>
<evidence type="ECO:0008006" key="8">
    <source>
        <dbReference type="Google" id="ProtNLM"/>
    </source>
</evidence>
<keyword evidence="1 2" id="KW-0103">Bromodomain</keyword>